<dbReference type="PROSITE" id="PS01036">
    <property type="entry name" value="HSP70_3"/>
    <property type="match status" value="1"/>
</dbReference>
<proteinExistence type="inferred from homology"/>
<evidence type="ECO:0000256" key="4">
    <source>
        <dbReference type="SAM" id="MobiDB-lite"/>
    </source>
</evidence>
<protein>
    <submittedName>
        <fullName evidence="6">Heat shock 70 kDa protein 4-like</fullName>
    </submittedName>
</protein>
<feature type="region of interest" description="Disordered" evidence="4">
    <location>
        <begin position="789"/>
        <end position="829"/>
    </location>
</feature>
<evidence type="ECO:0000256" key="2">
    <source>
        <dbReference type="ARBA" id="ARBA00022741"/>
    </source>
</evidence>
<keyword evidence="3" id="KW-0067">ATP-binding</keyword>
<dbReference type="Proteomes" id="UP000694941">
    <property type="component" value="Unplaced"/>
</dbReference>
<dbReference type="Gene3D" id="1.20.1270.10">
    <property type="match status" value="2"/>
</dbReference>
<feature type="compositionally biased region" description="Basic and acidic residues" evidence="4">
    <location>
        <begin position="795"/>
        <end position="815"/>
    </location>
</feature>
<dbReference type="Gene3D" id="3.30.420.40">
    <property type="match status" value="2"/>
</dbReference>
<dbReference type="Pfam" id="PF00012">
    <property type="entry name" value="HSP70"/>
    <property type="match status" value="1"/>
</dbReference>
<dbReference type="InterPro" id="IPR043129">
    <property type="entry name" value="ATPase_NBD"/>
</dbReference>
<keyword evidence="2" id="KW-0547">Nucleotide-binding</keyword>
<dbReference type="SUPFAM" id="SSF100920">
    <property type="entry name" value="Heat shock protein 70kD (HSP70), peptide-binding domain"/>
    <property type="match status" value="1"/>
</dbReference>
<name>A0ABM1BIL2_LIMPO</name>
<dbReference type="GeneID" id="106466963"/>
<organism evidence="5 6">
    <name type="scientific">Limulus polyphemus</name>
    <name type="common">Atlantic horseshoe crab</name>
    <dbReference type="NCBI Taxonomy" id="6850"/>
    <lineage>
        <taxon>Eukaryota</taxon>
        <taxon>Metazoa</taxon>
        <taxon>Ecdysozoa</taxon>
        <taxon>Arthropoda</taxon>
        <taxon>Chelicerata</taxon>
        <taxon>Merostomata</taxon>
        <taxon>Xiphosura</taxon>
        <taxon>Limulidae</taxon>
        <taxon>Limulus</taxon>
    </lineage>
</organism>
<dbReference type="InterPro" id="IPR013126">
    <property type="entry name" value="Hsp_70_fam"/>
</dbReference>
<evidence type="ECO:0000313" key="6">
    <source>
        <dbReference type="RefSeq" id="XP_013782730.1"/>
    </source>
</evidence>
<dbReference type="InterPro" id="IPR029048">
    <property type="entry name" value="HSP70_C_sf"/>
</dbReference>
<evidence type="ECO:0000256" key="3">
    <source>
        <dbReference type="ARBA" id="ARBA00022840"/>
    </source>
</evidence>
<dbReference type="Gene3D" id="3.30.30.30">
    <property type="match status" value="1"/>
</dbReference>
<accession>A0ABM1BIL2</accession>
<gene>
    <name evidence="6" type="primary">LOC106466963</name>
</gene>
<dbReference type="InterPro" id="IPR018181">
    <property type="entry name" value="Heat_shock_70_CS"/>
</dbReference>
<dbReference type="Gene3D" id="3.90.640.10">
    <property type="entry name" value="Actin, Chain A, domain 4"/>
    <property type="match status" value="1"/>
</dbReference>
<dbReference type="SUPFAM" id="SSF100934">
    <property type="entry name" value="Heat shock protein 70kD (HSP70), C-terminal subdomain"/>
    <property type="match status" value="2"/>
</dbReference>
<reference evidence="6" key="1">
    <citation type="submission" date="2025-08" db="UniProtKB">
        <authorList>
            <consortium name="RefSeq"/>
        </authorList>
    </citation>
    <scope>IDENTIFICATION</scope>
    <source>
        <tissue evidence="6">Muscle</tissue>
    </source>
</reference>
<dbReference type="SUPFAM" id="SSF53067">
    <property type="entry name" value="Actin-like ATPase domain"/>
    <property type="match status" value="2"/>
</dbReference>
<comment type="similarity">
    <text evidence="1">Belongs to the heat shock protein 70 family.</text>
</comment>
<dbReference type="PRINTS" id="PR00301">
    <property type="entry name" value="HEATSHOCK70"/>
</dbReference>
<dbReference type="InterPro" id="IPR029047">
    <property type="entry name" value="HSP70_peptide-bd_sf"/>
</dbReference>
<evidence type="ECO:0000256" key="1">
    <source>
        <dbReference type="ARBA" id="ARBA00007381"/>
    </source>
</evidence>
<dbReference type="RefSeq" id="XP_013782730.1">
    <property type="nucleotide sequence ID" value="XM_013927276.2"/>
</dbReference>
<dbReference type="CDD" id="cd10228">
    <property type="entry name" value="ASKHA_NBD_HSP70_HSPA4_like"/>
    <property type="match status" value="1"/>
</dbReference>
<evidence type="ECO:0000313" key="5">
    <source>
        <dbReference type="Proteomes" id="UP000694941"/>
    </source>
</evidence>
<dbReference type="Gene3D" id="2.60.34.10">
    <property type="entry name" value="Substrate Binding Domain Of DNAk, Chain A, domain 1"/>
    <property type="match status" value="1"/>
</dbReference>
<keyword evidence="5" id="KW-1185">Reference proteome</keyword>
<sequence>MSVIGIDFGNENCFIAVARAGGIETIANEYSQRVTPSYVAFGEKNRDLGVSAKNKQVTNLKNTVFGFKRLVGRKLGDPAVQREVTYLPYELCELDNNNVGVKVWYLQEETSFSVSQVTAMLFTKLKEIAEASLKIKVNDCVIGVPVYFTDVERRAMLDAAQIAGLNVLRLMNETTAVALNYGFYKTDLEDDKPKNVVFVDVGHSAIQVSACAFTKGKLKMLAATWDTNVGGRDFDNILVRQFAEEFRTKYKVNVMSSRKAIVRLLNESEKLKKQMSANPHELPLNIECFMEDKDVAAKMKREAFEELAADLLARIEATMREVLQAAKLKPSDLNDVGIVGGSTRIPAIKRLIQKVFGREPSTTLNQDEAVARGCALQCAMLSPTFKVREFSITDIQPYPIKITWDASVKEDGEMEVFPKFHQVPFSKMLTFFRTDVFTLQAFYVDSANIPYPDSHIGKFTIQRVTSSSDGESAKIKVKVRVNIHGIFSVCSASMLEKQTMEENEQNEMENKTQDEQVNSPKTDMEMDASKGKHQPSCNDAGKAEAHQNCEENTIQNSDSSQQASETIRDSERKEQKKQKKIVKSVELPIESVVYQLPQKELDDLIETEAKMIQQDKMEKEKVDAKNGVEEYVYEMRGQLYEKLEKFVSEQDKGTITSMLEDTENWLYDEGEDQPKKVYIEKLAELKKLCQPLVNRYREFEERPAAIDQFCRTMQLTRKALDQYAVNDEQYSHIEAQEMEKVRKAVEEKQQWLDRQLGALSQTAQHQNPPVLVSQIYQELQLFENVVKPILTKPKPKVEPPPEEKNGSGEGQEQKADAQQPSSQENMDTN</sequence>
<feature type="compositionally biased region" description="Polar residues" evidence="4">
    <location>
        <begin position="550"/>
        <end position="565"/>
    </location>
</feature>
<dbReference type="PANTHER" id="PTHR45639">
    <property type="entry name" value="HSC70CB, ISOFORM G-RELATED"/>
    <property type="match status" value="1"/>
</dbReference>
<feature type="compositionally biased region" description="Polar residues" evidence="4">
    <location>
        <begin position="816"/>
        <end position="829"/>
    </location>
</feature>
<feature type="region of interest" description="Disordered" evidence="4">
    <location>
        <begin position="499"/>
        <end position="581"/>
    </location>
</feature>
<dbReference type="PANTHER" id="PTHR45639:SF4">
    <property type="entry name" value="HSC70CB, ISOFORM G"/>
    <property type="match status" value="1"/>
</dbReference>